<feature type="domain" description="LysM" evidence="2">
    <location>
        <begin position="41"/>
        <end position="84"/>
    </location>
</feature>
<gene>
    <name evidence="3" type="ORF">QNI16_31645</name>
</gene>
<proteinExistence type="predicted"/>
<evidence type="ECO:0000256" key="1">
    <source>
        <dbReference type="SAM" id="SignalP"/>
    </source>
</evidence>
<evidence type="ECO:0000259" key="2">
    <source>
        <dbReference type="PROSITE" id="PS51782"/>
    </source>
</evidence>
<dbReference type="InterPro" id="IPR036908">
    <property type="entry name" value="RlpA-like_sf"/>
</dbReference>
<dbReference type="InterPro" id="IPR018392">
    <property type="entry name" value="LysM"/>
</dbReference>
<dbReference type="Gene3D" id="3.10.350.10">
    <property type="entry name" value="LysM domain"/>
    <property type="match status" value="3"/>
</dbReference>
<feature type="domain" description="LysM" evidence="2">
    <location>
        <begin position="187"/>
        <end position="230"/>
    </location>
</feature>
<reference evidence="3" key="1">
    <citation type="submission" date="2023-05" db="EMBL/GenBank/DDBJ databases">
        <authorList>
            <person name="Zhang X."/>
        </authorList>
    </citation>
    <scope>NUCLEOTIDE SEQUENCE</scope>
    <source>
        <strain evidence="3">YF14B1</strain>
    </source>
</reference>
<name>A0AAE3QXQ4_9BACT</name>
<protein>
    <submittedName>
        <fullName evidence="3">LysM peptidoglycan-binding domain-containing protein</fullName>
    </submittedName>
</protein>
<sequence length="429" mass="46149">MKSKHIFLFSTCLFVNASVFASVSMPKDSVGVERKGKNTLVLHKVESGETLFSLARRYHSSVNTIKSENPGMKDALRSGEIIKIPYAGSVAVNTSSTPATTSAPKDNDVIINGKKHTVANGEGLYSIARKYKVSIDNLRKWNRLSSDELHIGQELVVGNGEASEKAEKAAIIAASTEEKATVPAGSKKHTVANGEGLYSIARKYKVSVDNLRDWNDLRSDNIDIGQELVVSLPENTQALTTVAHTETKVHEPVKTTIVEKAPEKKTATPIVATTPAPVTNTVATTTPVNTESKPATMDPTATAMVTPASTGKSVDSIGNKEEEKAAEKASPLVINNSGYVKTVETGMAEAITDAASSDLFLALHRTAPVGTIMQVRNEMNDQSVFVKVVGKLPDTGDNDKVIVKLSKKAYERLAAVDKRFRVQVSYMPQ</sequence>
<organism evidence="3 4">
    <name type="scientific">Xanthocytophaga flava</name>
    <dbReference type="NCBI Taxonomy" id="3048013"/>
    <lineage>
        <taxon>Bacteria</taxon>
        <taxon>Pseudomonadati</taxon>
        <taxon>Bacteroidota</taxon>
        <taxon>Cytophagia</taxon>
        <taxon>Cytophagales</taxon>
        <taxon>Rhodocytophagaceae</taxon>
        <taxon>Xanthocytophaga</taxon>
    </lineage>
</organism>
<evidence type="ECO:0000313" key="3">
    <source>
        <dbReference type="EMBL" id="MDJ1485095.1"/>
    </source>
</evidence>
<dbReference type="InterPro" id="IPR036779">
    <property type="entry name" value="LysM_dom_sf"/>
</dbReference>
<evidence type="ECO:0000313" key="4">
    <source>
        <dbReference type="Proteomes" id="UP001241110"/>
    </source>
</evidence>
<feature type="signal peptide" evidence="1">
    <location>
        <begin position="1"/>
        <end position="21"/>
    </location>
</feature>
<dbReference type="PROSITE" id="PS51782">
    <property type="entry name" value="LYSM"/>
    <property type="match status" value="3"/>
</dbReference>
<keyword evidence="1" id="KW-0732">Signal</keyword>
<dbReference type="Pfam" id="PF01476">
    <property type="entry name" value="LysM"/>
    <property type="match status" value="3"/>
</dbReference>
<comment type="caution">
    <text evidence="3">The sequence shown here is derived from an EMBL/GenBank/DDBJ whole genome shotgun (WGS) entry which is preliminary data.</text>
</comment>
<accession>A0AAE3QXQ4</accession>
<dbReference type="Proteomes" id="UP001241110">
    <property type="component" value="Unassembled WGS sequence"/>
</dbReference>
<dbReference type="PANTHER" id="PTHR33734">
    <property type="entry name" value="LYSM DOMAIN-CONTAINING GPI-ANCHORED PROTEIN 2"/>
    <property type="match status" value="1"/>
</dbReference>
<dbReference type="GO" id="GO:0008932">
    <property type="term" value="F:lytic endotransglycosylase activity"/>
    <property type="evidence" value="ECO:0007669"/>
    <property type="project" value="TreeGrafter"/>
</dbReference>
<dbReference type="PANTHER" id="PTHR33734:SF22">
    <property type="entry name" value="MEMBRANE-BOUND LYTIC MUREIN TRANSGLYCOSYLASE D"/>
    <property type="match status" value="1"/>
</dbReference>
<dbReference type="SMART" id="SM00257">
    <property type="entry name" value="LysM"/>
    <property type="match status" value="3"/>
</dbReference>
<dbReference type="EMBL" id="JASJOS010000018">
    <property type="protein sequence ID" value="MDJ1485095.1"/>
    <property type="molecule type" value="Genomic_DNA"/>
</dbReference>
<dbReference type="AlphaFoldDB" id="A0AAE3QXQ4"/>
<feature type="chain" id="PRO_5042103233" evidence="1">
    <location>
        <begin position="22"/>
        <end position="429"/>
    </location>
</feature>
<dbReference type="SUPFAM" id="SSF54106">
    <property type="entry name" value="LysM domain"/>
    <property type="match status" value="3"/>
</dbReference>
<dbReference type="CDD" id="cd00118">
    <property type="entry name" value="LysM"/>
    <property type="match status" value="3"/>
</dbReference>
<dbReference type="RefSeq" id="WP_313987172.1">
    <property type="nucleotide sequence ID" value="NZ_JASJOS010000018.1"/>
</dbReference>
<dbReference type="Gene3D" id="2.40.40.10">
    <property type="entry name" value="RlpA-like domain"/>
    <property type="match status" value="1"/>
</dbReference>
<feature type="domain" description="LysM" evidence="2">
    <location>
        <begin position="114"/>
        <end position="157"/>
    </location>
</feature>